<evidence type="ECO:0000256" key="1">
    <source>
        <dbReference type="SAM" id="MobiDB-lite"/>
    </source>
</evidence>
<keyword evidence="2" id="KW-1133">Transmembrane helix</keyword>
<evidence type="ECO:0000313" key="4">
    <source>
        <dbReference type="Proteomes" id="UP001164305"/>
    </source>
</evidence>
<feature type="compositionally biased region" description="Pro residues" evidence="1">
    <location>
        <begin position="1"/>
        <end position="12"/>
    </location>
</feature>
<keyword evidence="2" id="KW-0812">Transmembrane</keyword>
<reference evidence="3" key="1">
    <citation type="submission" date="2022-10" db="EMBL/GenBank/DDBJ databases">
        <title>Whole-Genome Sequencing of Brachybacterium huguangmaarense BRM-3, Isolated from Betula schmidtii.</title>
        <authorList>
            <person name="Haam D."/>
        </authorList>
    </citation>
    <scope>NUCLEOTIDE SEQUENCE</scope>
    <source>
        <strain evidence="3">BRM-3</strain>
    </source>
</reference>
<protein>
    <recommendedName>
        <fullName evidence="5">Glycerophosphoryl diester phosphodiesterase membrane domain-containing protein</fullName>
    </recommendedName>
</protein>
<sequence length="370" mass="36736">MSSIPPNPPTGPGPDDTSQPHEQGAWGAPGDPRPADPWSAPAPAGSSVPQESPYAQGSPAPGGSPYQQGPSVPPGSPAGPASSAEGGQGYGARGPGPDASAPGAGPGYGAPGQGSGYGAPAYTTPPTPAPGSDVGADLGASVKWAWNAFTRTIGPFVVPAVVYSVVTTVVVVVGVFGIIAALGVFSLDTYDAYGSPRITGGQVGWAIGIGAAITVIAAVCSLLWLTGATRAGAEVIDGRRPSIGQGFTGTGRTIGTALVVVVLTSIGSILFIIPGVVLSVVLMYAVPASARGASLGEAFSQSWNTVKTHPGTSILAALIVYAASALISTVSSIVIVTGVLVILLVPLQQLLYLALFERLNGRELSEPARA</sequence>
<feature type="compositionally biased region" description="Gly residues" evidence="1">
    <location>
        <begin position="104"/>
        <end position="117"/>
    </location>
</feature>
<feature type="transmembrane region" description="Helical" evidence="2">
    <location>
        <begin position="314"/>
        <end position="345"/>
    </location>
</feature>
<dbReference type="Proteomes" id="UP001164305">
    <property type="component" value="Chromosome"/>
</dbReference>
<dbReference type="RefSeq" id="WP_263594385.1">
    <property type="nucleotide sequence ID" value="NZ_CP107020.1"/>
</dbReference>
<keyword evidence="4" id="KW-1185">Reference proteome</keyword>
<name>A0ABY6G3H2_9MICO</name>
<accession>A0ABY6G3H2</accession>
<feature type="transmembrane region" description="Helical" evidence="2">
    <location>
        <begin position="257"/>
        <end position="286"/>
    </location>
</feature>
<keyword evidence="2" id="KW-0472">Membrane</keyword>
<feature type="compositionally biased region" description="Low complexity" evidence="1">
    <location>
        <begin position="52"/>
        <end position="70"/>
    </location>
</feature>
<evidence type="ECO:0008006" key="5">
    <source>
        <dbReference type="Google" id="ProtNLM"/>
    </source>
</evidence>
<organism evidence="3 4">
    <name type="scientific">Brachybacterium huguangmaarense</name>
    <dbReference type="NCBI Taxonomy" id="1652028"/>
    <lineage>
        <taxon>Bacteria</taxon>
        <taxon>Bacillati</taxon>
        <taxon>Actinomycetota</taxon>
        <taxon>Actinomycetes</taxon>
        <taxon>Micrococcales</taxon>
        <taxon>Dermabacteraceae</taxon>
        <taxon>Brachybacterium</taxon>
    </lineage>
</organism>
<gene>
    <name evidence="3" type="ORF">BRM3_01700</name>
</gene>
<feature type="transmembrane region" description="Helical" evidence="2">
    <location>
        <begin position="205"/>
        <end position="225"/>
    </location>
</feature>
<proteinExistence type="predicted"/>
<feature type="transmembrane region" description="Helical" evidence="2">
    <location>
        <begin position="160"/>
        <end position="185"/>
    </location>
</feature>
<feature type="region of interest" description="Disordered" evidence="1">
    <location>
        <begin position="1"/>
        <end position="130"/>
    </location>
</feature>
<dbReference type="EMBL" id="CP107020">
    <property type="protein sequence ID" value="UYG17176.1"/>
    <property type="molecule type" value="Genomic_DNA"/>
</dbReference>
<evidence type="ECO:0000256" key="2">
    <source>
        <dbReference type="SAM" id="Phobius"/>
    </source>
</evidence>
<evidence type="ECO:0000313" key="3">
    <source>
        <dbReference type="EMBL" id="UYG17176.1"/>
    </source>
</evidence>